<feature type="transmembrane region" description="Helical" evidence="1">
    <location>
        <begin position="6"/>
        <end position="23"/>
    </location>
</feature>
<dbReference type="KEGG" id="smen:SAMEA4412692_0708"/>
<accession>A0A239SQF7</accession>
<reference evidence="2 3" key="1">
    <citation type="submission" date="2017-06" db="EMBL/GenBank/DDBJ databases">
        <authorList>
            <consortium name="Pathogen Informatics"/>
        </authorList>
    </citation>
    <scope>NUCLEOTIDE SEQUENCE [LARGE SCALE GENOMIC DNA]</scope>
    <source>
        <strain evidence="2 3">NCTC13788</strain>
    </source>
</reference>
<protein>
    <submittedName>
        <fullName evidence="2">Uncharacterized protein</fullName>
    </submittedName>
</protein>
<sequence>MFDFLMEIVAVIFVASIDNYMESKKERRLGKVSQGVLFLIWVLATACLVIFSATLVQVTMAELSLRKQLLLGLISLCFSGLTAFMLHRLWRYGRLLYQHYRINRG</sequence>
<evidence type="ECO:0000256" key="1">
    <source>
        <dbReference type="SAM" id="Phobius"/>
    </source>
</evidence>
<name>A0A239SQF7_9STRE</name>
<dbReference type="EMBL" id="LT906439">
    <property type="protein sequence ID" value="SNU87596.1"/>
    <property type="molecule type" value="Genomic_DNA"/>
</dbReference>
<dbReference type="Proteomes" id="UP000215185">
    <property type="component" value="Chromosome 1"/>
</dbReference>
<keyword evidence="3" id="KW-1185">Reference proteome</keyword>
<dbReference type="AlphaFoldDB" id="A0A239SQF7"/>
<gene>
    <name evidence="2" type="ORF">SAMEA4412692_00708</name>
</gene>
<proteinExistence type="predicted"/>
<keyword evidence="1" id="KW-0812">Transmembrane</keyword>
<organism evidence="2 3">
    <name type="scientific">Streptococcus merionis</name>
    <dbReference type="NCBI Taxonomy" id="400065"/>
    <lineage>
        <taxon>Bacteria</taxon>
        <taxon>Bacillati</taxon>
        <taxon>Bacillota</taxon>
        <taxon>Bacilli</taxon>
        <taxon>Lactobacillales</taxon>
        <taxon>Streptococcaceae</taxon>
        <taxon>Streptococcus</taxon>
    </lineage>
</organism>
<keyword evidence="1" id="KW-0472">Membrane</keyword>
<evidence type="ECO:0000313" key="2">
    <source>
        <dbReference type="EMBL" id="SNU87596.1"/>
    </source>
</evidence>
<feature type="transmembrane region" description="Helical" evidence="1">
    <location>
        <begin position="68"/>
        <end position="86"/>
    </location>
</feature>
<feature type="transmembrane region" description="Helical" evidence="1">
    <location>
        <begin position="35"/>
        <end position="56"/>
    </location>
</feature>
<evidence type="ECO:0000313" key="3">
    <source>
        <dbReference type="Proteomes" id="UP000215185"/>
    </source>
</evidence>
<keyword evidence="1" id="KW-1133">Transmembrane helix</keyword>